<dbReference type="Pfam" id="PF02558">
    <property type="entry name" value="ApbA"/>
    <property type="match status" value="1"/>
</dbReference>
<keyword evidence="4" id="KW-0566">Pantothenate biosynthesis</keyword>
<dbReference type="PANTHER" id="PTHR21708:SF45">
    <property type="entry name" value="2-DEHYDROPANTOATE 2-REDUCTASE"/>
    <property type="match status" value="1"/>
</dbReference>
<dbReference type="NCBIfam" id="TIGR00745">
    <property type="entry name" value="apbA_panE"/>
    <property type="match status" value="1"/>
</dbReference>
<keyword evidence="3 4" id="KW-0560">Oxidoreductase</keyword>
<dbReference type="GO" id="GO:0005737">
    <property type="term" value="C:cytoplasm"/>
    <property type="evidence" value="ECO:0007669"/>
    <property type="project" value="TreeGrafter"/>
</dbReference>
<dbReference type="EC" id="1.1.1.169" evidence="4"/>
<evidence type="ECO:0000313" key="8">
    <source>
        <dbReference type="Proteomes" id="UP000280307"/>
    </source>
</evidence>
<proteinExistence type="inferred from homology"/>
<dbReference type="GO" id="GO:0008677">
    <property type="term" value="F:2-dehydropantoate 2-reductase activity"/>
    <property type="evidence" value="ECO:0007669"/>
    <property type="project" value="UniProtKB-EC"/>
</dbReference>
<dbReference type="PANTHER" id="PTHR21708">
    <property type="entry name" value="PROBABLE 2-DEHYDROPANTOATE 2-REDUCTASE"/>
    <property type="match status" value="1"/>
</dbReference>
<evidence type="ECO:0000256" key="4">
    <source>
        <dbReference type="RuleBase" id="RU362068"/>
    </source>
</evidence>
<dbReference type="Gene3D" id="3.40.50.720">
    <property type="entry name" value="NAD(P)-binding Rossmann-like Domain"/>
    <property type="match status" value="1"/>
</dbReference>
<comment type="caution">
    <text evidence="7">The sequence shown here is derived from an EMBL/GenBank/DDBJ whole genome shotgun (WGS) entry which is preliminary data.</text>
</comment>
<dbReference type="EMBL" id="RSAS01000577">
    <property type="protein sequence ID" value="RRR69889.1"/>
    <property type="molecule type" value="Genomic_DNA"/>
</dbReference>
<dbReference type="InterPro" id="IPR051402">
    <property type="entry name" value="KPR-Related"/>
</dbReference>
<dbReference type="GO" id="GO:0015940">
    <property type="term" value="P:pantothenate biosynthetic process"/>
    <property type="evidence" value="ECO:0007669"/>
    <property type="project" value="UniProtKB-UniPathway"/>
</dbReference>
<protein>
    <recommendedName>
        <fullName evidence="4">2-dehydropantoate 2-reductase</fullName>
        <ecNumber evidence="4">1.1.1.169</ecNumber>
    </recommendedName>
    <alternativeName>
        <fullName evidence="4">Ketopantoate reductase</fullName>
    </alternativeName>
</protein>
<dbReference type="InterPro" id="IPR013328">
    <property type="entry name" value="6PGD_dom2"/>
</dbReference>
<sequence length="328" mass="34662">MRICIVGAGAIGGYLGAKLIRAGADVSLIARGEHLAVLRSRGLTIHYADGTTDCVHPALATDDVRAAATHGYDYVIVAVKTTSLAALAASLRALYHPTTAVASVQNGLPWWYFLRHGGAHEGRQFDALDPGGLMAAHTAIERVIGCVAYPAAALSAPGVIRHIAGNRFLLGEPDYSMSARVQRLAQCLASSGVDAPLVPNIREAIWVKLWGNLAINPISALTRASVDRILNDPRSYALCSQMMAEAQQIAEKLGIVLPMSITQRLKMAEAIGSHKTSMLQDIEAGRGTEVDALLGGVIALGRLTNTPTPHLEAIYACVKVLEGPILSP</sequence>
<feature type="domain" description="Ketopantoate reductase C-terminal" evidence="6">
    <location>
        <begin position="200"/>
        <end position="322"/>
    </location>
</feature>
<evidence type="ECO:0000256" key="3">
    <source>
        <dbReference type="ARBA" id="ARBA00023002"/>
    </source>
</evidence>
<organism evidence="7 8">
    <name type="scientific">Candidatus Viridilinea halotolerans</name>
    <dbReference type="NCBI Taxonomy" id="2491704"/>
    <lineage>
        <taxon>Bacteria</taxon>
        <taxon>Bacillati</taxon>
        <taxon>Chloroflexota</taxon>
        <taxon>Chloroflexia</taxon>
        <taxon>Chloroflexales</taxon>
        <taxon>Chloroflexineae</taxon>
        <taxon>Oscillochloridaceae</taxon>
        <taxon>Candidatus Viridilinea</taxon>
    </lineage>
</organism>
<evidence type="ECO:0000256" key="1">
    <source>
        <dbReference type="ARBA" id="ARBA00007870"/>
    </source>
</evidence>
<dbReference type="FunFam" id="3.40.50.720:FF:000307">
    <property type="entry name" value="2-dehydropantoate 2-reductase"/>
    <property type="match status" value="1"/>
</dbReference>
<dbReference type="FunFam" id="1.10.1040.10:FF:000017">
    <property type="entry name" value="2-dehydropantoate 2-reductase"/>
    <property type="match status" value="1"/>
</dbReference>
<dbReference type="InterPro" id="IPR013332">
    <property type="entry name" value="KPR_N"/>
</dbReference>
<dbReference type="SUPFAM" id="SSF51735">
    <property type="entry name" value="NAD(P)-binding Rossmann-fold domains"/>
    <property type="match status" value="1"/>
</dbReference>
<dbReference type="Proteomes" id="UP000280307">
    <property type="component" value="Unassembled WGS sequence"/>
</dbReference>
<feature type="domain" description="Ketopantoate reductase N-terminal" evidence="5">
    <location>
        <begin position="3"/>
        <end position="172"/>
    </location>
</feature>
<evidence type="ECO:0000256" key="2">
    <source>
        <dbReference type="ARBA" id="ARBA00022857"/>
    </source>
</evidence>
<comment type="similarity">
    <text evidence="1 4">Belongs to the ketopantoate reductase family.</text>
</comment>
<dbReference type="SUPFAM" id="SSF48179">
    <property type="entry name" value="6-phosphogluconate dehydrogenase C-terminal domain-like"/>
    <property type="match status" value="1"/>
</dbReference>
<accession>A0A426TWI6</accession>
<dbReference type="InterPro" id="IPR013752">
    <property type="entry name" value="KPA_reductase"/>
</dbReference>
<comment type="catalytic activity">
    <reaction evidence="4">
        <text>(R)-pantoate + NADP(+) = 2-dehydropantoate + NADPH + H(+)</text>
        <dbReference type="Rhea" id="RHEA:16233"/>
        <dbReference type="ChEBI" id="CHEBI:11561"/>
        <dbReference type="ChEBI" id="CHEBI:15378"/>
        <dbReference type="ChEBI" id="CHEBI:15980"/>
        <dbReference type="ChEBI" id="CHEBI:57783"/>
        <dbReference type="ChEBI" id="CHEBI:58349"/>
        <dbReference type="EC" id="1.1.1.169"/>
    </reaction>
</comment>
<comment type="pathway">
    <text evidence="4">Cofactor biosynthesis; (R)-pantothenate biosynthesis; (R)-pantoate from 3-methyl-2-oxobutanoate: step 2/2.</text>
</comment>
<evidence type="ECO:0000259" key="5">
    <source>
        <dbReference type="Pfam" id="PF02558"/>
    </source>
</evidence>
<evidence type="ECO:0000313" key="7">
    <source>
        <dbReference type="EMBL" id="RRR69889.1"/>
    </source>
</evidence>
<dbReference type="Gene3D" id="1.10.1040.10">
    <property type="entry name" value="N-(1-d-carboxylethyl)-l-norvaline Dehydrogenase, domain 2"/>
    <property type="match status" value="1"/>
</dbReference>
<gene>
    <name evidence="7" type="ORF">EI684_14475</name>
</gene>
<dbReference type="InterPro" id="IPR008927">
    <property type="entry name" value="6-PGluconate_DH-like_C_sf"/>
</dbReference>
<dbReference type="InterPro" id="IPR036291">
    <property type="entry name" value="NAD(P)-bd_dom_sf"/>
</dbReference>
<keyword evidence="2 4" id="KW-0521">NADP</keyword>
<dbReference type="InterPro" id="IPR003710">
    <property type="entry name" value="ApbA"/>
</dbReference>
<reference evidence="7 8" key="1">
    <citation type="submission" date="2018-12" db="EMBL/GenBank/DDBJ databases">
        <title>Genome Sequence of Candidatus Viridilinea halotolerans isolated from saline sulfide-rich spring.</title>
        <authorList>
            <person name="Grouzdev D.S."/>
            <person name="Burganskaya E.I."/>
            <person name="Krutkina M.S."/>
            <person name="Sukhacheva M.V."/>
            <person name="Gorlenko V.M."/>
        </authorList>
    </citation>
    <scope>NUCLEOTIDE SEQUENCE [LARGE SCALE GENOMIC DNA]</scope>
    <source>
        <strain evidence="7">Chok-6</strain>
    </source>
</reference>
<dbReference type="UniPathway" id="UPA00028">
    <property type="reaction ID" value="UER00004"/>
</dbReference>
<name>A0A426TWI6_9CHLR</name>
<dbReference type="AlphaFoldDB" id="A0A426TWI6"/>
<dbReference type="NCBIfam" id="NF005089">
    <property type="entry name" value="PRK06522.1-4"/>
    <property type="match status" value="1"/>
</dbReference>
<evidence type="ECO:0000259" key="6">
    <source>
        <dbReference type="Pfam" id="PF08546"/>
    </source>
</evidence>
<comment type="function">
    <text evidence="4">Catalyzes the NADPH-dependent reduction of ketopantoate into pantoic acid.</text>
</comment>
<dbReference type="Pfam" id="PF08546">
    <property type="entry name" value="ApbA_C"/>
    <property type="match status" value="1"/>
</dbReference>